<name>A0A9W5UQA1_9ACTN</name>
<evidence type="ECO:0000313" key="1">
    <source>
        <dbReference type="EMBL" id="GIJ32473.1"/>
    </source>
</evidence>
<reference evidence="1" key="1">
    <citation type="submission" date="2021-01" db="EMBL/GenBank/DDBJ databases">
        <title>Whole genome shotgun sequence of Verrucosispora sediminis NBRC 107745.</title>
        <authorList>
            <person name="Komaki H."/>
            <person name="Tamura T."/>
        </authorList>
    </citation>
    <scope>NUCLEOTIDE SEQUENCE</scope>
    <source>
        <strain evidence="1">NBRC 107745</strain>
    </source>
</reference>
<dbReference type="EMBL" id="BOPD01000009">
    <property type="protein sequence ID" value="GIJ32473.1"/>
    <property type="molecule type" value="Genomic_DNA"/>
</dbReference>
<sequence>MFVAVTWLPDVATVAFQAWVTRWPEGNVHASSQPLIGSPRFVTFTLAVKPPGHWDETSYATRQPAAAWALPVTIVPASVSAATEPATRPARQRVLRLFCELISNSSP</sequence>
<proteinExistence type="predicted"/>
<evidence type="ECO:0000313" key="2">
    <source>
        <dbReference type="Proteomes" id="UP000607311"/>
    </source>
</evidence>
<keyword evidence="2" id="KW-1185">Reference proteome</keyword>
<dbReference type="Proteomes" id="UP000607311">
    <property type="component" value="Unassembled WGS sequence"/>
</dbReference>
<protein>
    <submittedName>
        <fullName evidence="1">Uncharacterized protein</fullName>
    </submittedName>
</protein>
<organism evidence="1 2">
    <name type="scientific">Micromonospora sediminimaris</name>
    <dbReference type="NCBI Taxonomy" id="547162"/>
    <lineage>
        <taxon>Bacteria</taxon>
        <taxon>Bacillati</taxon>
        <taxon>Actinomycetota</taxon>
        <taxon>Actinomycetes</taxon>
        <taxon>Micromonosporales</taxon>
        <taxon>Micromonosporaceae</taxon>
        <taxon>Micromonospora</taxon>
    </lineage>
</organism>
<gene>
    <name evidence="1" type="ORF">Vse01_16210</name>
</gene>
<comment type="caution">
    <text evidence="1">The sequence shown here is derived from an EMBL/GenBank/DDBJ whole genome shotgun (WGS) entry which is preliminary data.</text>
</comment>
<dbReference type="AlphaFoldDB" id="A0A9W5UQA1"/>
<accession>A0A9W5UQA1</accession>